<feature type="region of interest" description="Disordered" evidence="4">
    <location>
        <begin position="541"/>
        <end position="612"/>
    </location>
</feature>
<dbReference type="Proteomes" id="UP001566132">
    <property type="component" value="Unassembled WGS sequence"/>
</dbReference>
<feature type="compositionally biased region" description="Low complexity" evidence="4">
    <location>
        <begin position="264"/>
        <end position="273"/>
    </location>
</feature>
<organism evidence="6 7">
    <name type="scientific">Hypothenemus hampei</name>
    <name type="common">Coffee berry borer</name>
    <dbReference type="NCBI Taxonomy" id="57062"/>
    <lineage>
        <taxon>Eukaryota</taxon>
        <taxon>Metazoa</taxon>
        <taxon>Ecdysozoa</taxon>
        <taxon>Arthropoda</taxon>
        <taxon>Hexapoda</taxon>
        <taxon>Insecta</taxon>
        <taxon>Pterygota</taxon>
        <taxon>Neoptera</taxon>
        <taxon>Endopterygota</taxon>
        <taxon>Coleoptera</taxon>
        <taxon>Polyphaga</taxon>
        <taxon>Cucujiformia</taxon>
        <taxon>Curculionidae</taxon>
        <taxon>Scolytinae</taxon>
        <taxon>Hypothenemus</taxon>
    </lineage>
</organism>
<evidence type="ECO:0000256" key="1">
    <source>
        <dbReference type="ARBA" id="ARBA00004316"/>
    </source>
</evidence>
<dbReference type="FunFam" id="2.30.42.10:FF:000219">
    <property type="entry name" value="Uncharacterized protein, isoform C"/>
    <property type="match status" value="1"/>
</dbReference>
<feature type="compositionally biased region" description="Pro residues" evidence="4">
    <location>
        <begin position="564"/>
        <end position="574"/>
    </location>
</feature>
<dbReference type="SUPFAM" id="SSF50156">
    <property type="entry name" value="PDZ domain-like"/>
    <property type="match status" value="2"/>
</dbReference>
<feature type="region of interest" description="Disordered" evidence="4">
    <location>
        <begin position="704"/>
        <end position="751"/>
    </location>
</feature>
<dbReference type="AlphaFoldDB" id="A0ABD1F3Q7"/>
<evidence type="ECO:0000256" key="3">
    <source>
        <dbReference type="ARBA" id="ARBA00023273"/>
    </source>
</evidence>
<evidence type="ECO:0000256" key="4">
    <source>
        <dbReference type="SAM" id="MobiDB-lite"/>
    </source>
</evidence>
<keyword evidence="7" id="KW-1185">Reference proteome</keyword>
<dbReference type="InterPro" id="IPR036034">
    <property type="entry name" value="PDZ_sf"/>
</dbReference>
<feature type="compositionally biased region" description="Polar residues" evidence="4">
    <location>
        <begin position="274"/>
        <end position="283"/>
    </location>
</feature>
<protein>
    <recommendedName>
        <fullName evidence="5">PDZ domain-containing protein</fullName>
    </recommendedName>
</protein>
<dbReference type="GO" id="GO:0042995">
    <property type="term" value="C:cell projection"/>
    <property type="evidence" value="ECO:0007669"/>
    <property type="project" value="UniProtKB-SubCell"/>
</dbReference>
<sequence>MLTMEYGTVGVGSQQHKYACSTMSSETLNESCGSRNNRIRTVRLVRPNHGTLPPPGVSYRHGSSLGFSLRGGREHGTGFFVSHVEVGSEAHVQGLKVGDQIIRINGFAVDDAVHKEVLQLISNHMHVTLKVRGVGMIPIKDKKTDGLSWQIISDSGSPTRDGSPQLGEKINDVQINIMVAPKSKLGCGICKGPDWKPGIFVQFTKEGGIAREAGLRPGDQIAYCNNVDFSDVPFNEAVNLMKSSRQLNLIVRKGAGSELFPGESSGYNSSASSVTGDQSPSWSDSKRLSIVKEENLDLGKRLNHLDKFKNLVNIKKWDSWDDEDRNEKPMLLFKPTIINLTENGTTIHNNGSEEPIMDDYSTISSSSPDLVQYAIAQKSTETKTVVVDVHRSEETESKEKKLPLIKSPSSSSFCSLASSTTTNTSLSSAITLEIQRRQKNTTKKQKSIDEQLQVKKVLKGSVDSERQDQHNKLMNEFKKAHQKMFKQTTNDTSRDGSDNNNCTNNCAMTFKQERLNNSNNTNSNKEQLYSENELTDRLSATQNGSSFGETTKTTLKSPNSFGQTPPPPPPPPQCPTMNNSSSSLSLSSPSTTRSNTLKNSKPKSQPPPVPIKYSVLSHHSQATRSPPPCPTPDYDNISLASQKMCHDSAEMESLESYRINNPTNVAPKPPHTYFQKCQLTGTLSNQSQNTTIRRTRPVSITIGEYNGSSRRQPGKLDFLQPSSQGDGSDSVTKDLGSQLTSELTQTLNRSNLRKRTESMENLLGDSYGIRTHRNGTVRISLNILSKNFTKSTSDLTDEEYRTENRNRLTINVVKPDLPNGILKNNSGDYDTTSNCHKNLLSSQKTITFEEMPTLIVAHKSSGPS</sequence>
<evidence type="ECO:0000259" key="5">
    <source>
        <dbReference type="PROSITE" id="PS50106"/>
    </source>
</evidence>
<dbReference type="PROSITE" id="PS50106">
    <property type="entry name" value="PDZ"/>
    <property type="match status" value="2"/>
</dbReference>
<dbReference type="SMART" id="SM00228">
    <property type="entry name" value="PDZ"/>
    <property type="match status" value="2"/>
</dbReference>
<proteinExistence type="predicted"/>
<dbReference type="EMBL" id="JBDJPC010000003">
    <property type="protein sequence ID" value="KAL1509883.1"/>
    <property type="molecule type" value="Genomic_DNA"/>
</dbReference>
<evidence type="ECO:0000256" key="2">
    <source>
        <dbReference type="ARBA" id="ARBA00022737"/>
    </source>
</evidence>
<accession>A0ABD1F3Q7</accession>
<feature type="compositionally biased region" description="Low complexity" evidence="4">
    <location>
        <begin position="578"/>
        <end position="597"/>
    </location>
</feature>
<comment type="caution">
    <text evidence="6">The sequence shown here is derived from an EMBL/GenBank/DDBJ whole genome shotgun (WGS) entry which is preliminary data.</text>
</comment>
<evidence type="ECO:0000313" key="6">
    <source>
        <dbReference type="EMBL" id="KAL1509883.1"/>
    </source>
</evidence>
<dbReference type="PANTHER" id="PTHR23116:SF36">
    <property type="entry name" value="HARMONIN"/>
    <property type="match status" value="1"/>
</dbReference>
<gene>
    <name evidence="6" type="ORF">ABEB36_004554</name>
</gene>
<dbReference type="Gene3D" id="2.30.42.10">
    <property type="match status" value="2"/>
</dbReference>
<dbReference type="Pfam" id="PF00595">
    <property type="entry name" value="PDZ"/>
    <property type="match status" value="2"/>
</dbReference>
<feature type="region of interest" description="Disordered" evidence="4">
    <location>
        <begin position="262"/>
        <end position="285"/>
    </location>
</feature>
<keyword evidence="2" id="KW-0677">Repeat</keyword>
<evidence type="ECO:0000313" key="7">
    <source>
        <dbReference type="Proteomes" id="UP001566132"/>
    </source>
</evidence>
<feature type="domain" description="PDZ" evidence="5">
    <location>
        <begin position="41"/>
        <end position="123"/>
    </location>
</feature>
<comment type="subcellular location">
    <subcellularLocation>
        <location evidence="1">Cell projection</location>
    </subcellularLocation>
</comment>
<dbReference type="PANTHER" id="PTHR23116">
    <property type="entry name" value="PDZ DOMAIN CONTAINING WHIRLIN AND HARMONIN-RELATED"/>
    <property type="match status" value="1"/>
</dbReference>
<feature type="domain" description="PDZ" evidence="5">
    <location>
        <begin position="174"/>
        <end position="244"/>
    </location>
</feature>
<name>A0ABD1F3Q7_HYPHA</name>
<dbReference type="CDD" id="cd06737">
    <property type="entry name" value="PDZ1_harmonin"/>
    <property type="match status" value="1"/>
</dbReference>
<dbReference type="InterPro" id="IPR051844">
    <property type="entry name" value="USH2_Complex_Protein"/>
</dbReference>
<dbReference type="InterPro" id="IPR001478">
    <property type="entry name" value="PDZ"/>
</dbReference>
<feature type="compositionally biased region" description="Polar residues" evidence="4">
    <location>
        <begin position="720"/>
        <end position="750"/>
    </location>
</feature>
<reference evidence="6 7" key="1">
    <citation type="submission" date="2024-05" db="EMBL/GenBank/DDBJ databases">
        <title>Genetic variation in Jamaican populations of the coffee berry borer (Hypothenemus hampei).</title>
        <authorList>
            <person name="Errbii M."/>
            <person name="Myrie A."/>
        </authorList>
    </citation>
    <scope>NUCLEOTIDE SEQUENCE [LARGE SCALE GENOMIC DNA]</scope>
    <source>
        <strain evidence="6">JA-Hopewell-2020-01-JO</strain>
        <tissue evidence="6">Whole body</tissue>
    </source>
</reference>
<keyword evidence="3" id="KW-0966">Cell projection</keyword>
<feature type="compositionally biased region" description="Polar residues" evidence="4">
    <location>
        <begin position="541"/>
        <end position="563"/>
    </location>
</feature>